<sequence length="157" mass="17143">MRALPDIVDRTDLDGLLRAFYGAAFADSLIGPYFTEVAGMDLEAHLPRITDFWSRALFRNADYRGNAFVPHAALHAARPLTAAHFGRWVQLWHASVDGRYSGPNADRAKLQGERIANSMMRRLTGANGAGDSGPGYIPLAAVRLRIHEYGPVGSAHS</sequence>
<reference evidence="1 2" key="1">
    <citation type="submission" date="2020-04" db="EMBL/GenBank/DDBJ databases">
        <title>MicrobeNet Type strains.</title>
        <authorList>
            <person name="Nicholson A.C."/>
        </authorList>
    </citation>
    <scope>NUCLEOTIDE SEQUENCE [LARGE SCALE GENOMIC DNA]</scope>
    <source>
        <strain evidence="1 2">JCM 12354</strain>
    </source>
</reference>
<dbReference type="EMBL" id="JAAXOP010000005">
    <property type="protein sequence ID" value="NKY50868.1"/>
    <property type="molecule type" value="Genomic_DNA"/>
</dbReference>
<dbReference type="RefSeq" id="WP_067873895.1">
    <property type="nucleotide sequence ID" value="NZ_JAAXOP010000005.1"/>
</dbReference>
<evidence type="ECO:0000313" key="1">
    <source>
        <dbReference type="EMBL" id="NKY50868.1"/>
    </source>
</evidence>
<dbReference type="InterPro" id="IPR009050">
    <property type="entry name" value="Globin-like_sf"/>
</dbReference>
<dbReference type="Proteomes" id="UP000565711">
    <property type="component" value="Unassembled WGS sequence"/>
</dbReference>
<accession>A0A846Y0R5</accession>
<protein>
    <submittedName>
        <fullName evidence="1">Group III truncated hemoglobin</fullName>
    </submittedName>
</protein>
<dbReference type="GO" id="GO:0020037">
    <property type="term" value="F:heme binding"/>
    <property type="evidence" value="ECO:0007669"/>
    <property type="project" value="InterPro"/>
</dbReference>
<dbReference type="AlphaFoldDB" id="A0A846Y0R5"/>
<name>A0A846Y0R5_9NOCA</name>
<dbReference type="GO" id="GO:0019825">
    <property type="term" value="F:oxygen binding"/>
    <property type="evidence" value="ECO:0007669"/>
    <property type="project" value="InterPro"/>
</dbReference>
<comment type="caution">
    <text evidence="1">The sequence shown here is derived from an EMBL/GenBank/DDBJ whole genome shotgun (WGS) entry which is preliminary data.</text>
</comment>
<dbReference type="SUPFAM" id="SSF46458">
    <property type="entry name" value="Globin-like"/>
    <property type="match status" value="1"/>
</dbReference>
<proteinExistence type="predicted"/>
<gene>
    <name evidence="1" type="ORF">HGA08_11660</name>
</gene>
<evidence type="ECO:0000313" key="2">
    <source>
        <dbReference type="Proteomes" id="UP000565711"/>
    </source>
</evidence>
<dbReference type="InterPro" id="IPR012292">
    <property type="entry name" value="Globin/Proto"/>
</dbReference>
<dbReference type="CDD" id="cd08916">
    <property type="entry name" value="TrHb3_P"/>
    <property type="match status" value="1"/>
</dbReference>
<organism evidence="1 2">
    <name type="scientific">Nocardia vermiculata</name>
    <dbReference type="NCBI Taxonomy" id="257274"/>
    <lineage>
        <taxon>Bacteria</taxon>
        <taxon>Bacillati</taxon>
        <taxon>Actinomycetota</taxon>
        <taxon>Actinomycetes</taxon>
        <taxon>Mycobacteriales</taxon>
        <taxon>Nocardiaceae</taxon>
        <taxon>Nocardia</taxon>
    </lineage>
</organism>
<dbReference type="Gene3D" id="1.10.490.10">
    <property type="entry name" value="Globins"/>
    <property type="match status" value="1"/>
</dbReference>
<keyword evidence="2" id="KW-1185">Reference proteome</keyword>